<dbReference type="Proteomes" id="UP001392318">
    <property type="component" value="Unassembled WGS sequence"/>
</dbReference>
<dbReference type="EMBL" id="JAYMRU010000015">
    <property type="protein sequence ID" value="MEM5402509.1"/>
    <property type="molecule type" value="Genomic_DNA"/>
</dbReference>
<proteinExistence type="predicted"/>
<sequence length="51" mass="5598">MIEADGSAGDATASEQTRHGAPSRNWAWSQRGESYDWMDSAGPFPLEDLLE</sequence>
<organism evidence="1 2">
    <name type="scientific">Paraburkholderia unamae</name>
    <dbReference type="NCBI Taxonomy" id="219649"/>
    <lineage>
        <taxon>Bacteria</taxon>
        <taxon>Pseudomonadati</taxon>
        <taxon>Pseudomonadota</taxon>
        <taxon>Betaproteobacteria</taxon>
        <taxon>Burkholderiales</taxon>
        <taxon>Burkholderiaceae</taxon>
        <taxon>Paraburkholderia</taxon>
    </lineage>
</organism>
<accession>A0ACC6RM27</accession>
<protein>
    <submittedName>
        <fullName evidence="1">Uncharacterized protein</fullName>
    </submittedName>
</protein>
<keyword evidence="2" id="KW-1185">Reference proteome</keyword>
<gene>
    <name evidence="1" type="ORF">VSR83_20800</name>
</gene>
<name>A0ACC6RM27_9BURK</name>
<comment type="caution">
    <text evidence="1">The sequence shown here is derived from an EMBL/GenBank/DDBJ whole genome shotgun (WGS) entry which is preliminary data.</text>
</comment>
<evidence type="ECO:0000313" key="2">
    <source>
        <dbReference type="Proteomes" id="UP001392318"/>
    </source>
</evidence>
<reference evidence="1" key="1">
    <citation type="submission" date="2024-01" db="EMBL/GenBank/DDBJ databases">
        <title>The diversity of rhizobia nodulating Mimosa spp. in eleven states of Brazil covering several biomes is determined by host plant, location, and edaphic factors.</title>
        <authorList>
            <person name="Rouws L."/>
            <person name="Barauna A."/>
            <person name="Beukes C."/>
            <person name="De Faria S.M."/>
            <person name="Gross E."/>
            <person name="Dos Reis Junior F.B."/>
            <person name="Simon M."/>
            <person name="Maluk M."/>
            <person name="Odee D.W."/>
            <person name="Kenicer G."/>
            <person name="Young J.P.W."/>
            <person name="Reis V.M."/>
            <person name="Zilli J."/>
            <person name="James E.K."/>
        </authorList>
    </citation>
    <scope>NUCLEOTIDE SEQUENCE</scope>
    <source>
        <strain evidence="1">JPY452</strain>
    </source>
</reference>
<evidence type="ECO:0000313" key="1">
    <source>
        <dbReference type="EMBL" id="MEM5402509.1"/>
    </source>
</evidence>